<reference evidence="1" key="1">
    <citation type="submission" date="2022-04" db="EMBL/GenBank/DDBJ databases">
        <title>Genome of the entomopathogenic fungus Entomophthora muscae.</title>
        <authorList>
            <person name="Elya C."/>
            <person name="Lovett B.R."/>
            <person name="Lee E."/>
            <person name="Macias A.M."/>
            <person name="Hajek A.E."/>
            <person name="De Bivort B.L."/>
            <person name="Kasson M.T."/>
            <person name="De Fine Licht H.H."/>
            <person name="Stajich J.E."/>
        </authorList>
    </citation>
    <scope>NUCLEOTIDE SEQUENCE</scope>
    <source>
        <strain evidence="1">Berkeley</strain>
    </source>
</reference>
<evidence type="ECO:0000313" key="1">
    <source>
        <dbReference type="EMBL" id="KAJ9066303.1"/>
    </source>
</evidence>
<accession>A0ACC2SVF0</accession>
<dbReference type="Proteomes" id="UP001165960">
    <property type="component" value="Unassembled WGS sequence"/>
</dbReference>
<dbReference type="EMBL" id="QTSX02004297">
    <property type="protein sequence ID" value="KAJ9066303.1"/>
    <property type="molecule type" value="Genomic_DNA"/>
</dbReference>
<keyword evidence="2" id="KW-1185">Reference proteome</keyword>
<sequence length="109" mass="12073">MSASVEDIDGVLLGVKKARSHWTGRRSPGYNSVDHVIQDALVLAGIYGFAAPPEKLLLNSHLTLLSFTSLQEYFNQCVSTVYSVAVEVVRHCKVLPIMVQGYRLECARH</sequence>
<protein>
    <submittedName>
        <fullName evidence="1">Uncharacterized protein</fullName>
    </submittedName>
</protein>
<name>A0ACC2SVF0_9FUNG</name>
<evidence type="ECO:0000313" key="2">
    <source>
        <dbReference type="Proteomes" id="UP001165960"/>
    </source>
</evidence>
<comment type="caution">
    <text evidence="1">The sequence shown here is derived from an EMBL/GenBank/DDBJ whole genome shotgun (WGS) entry which is preliminary data.</text>
</comment>
<proteinExistence type="predicted"/>
<organism evidence="1 2">
    <name type="scientific">Entomophthora muscae</name>
    <dbReference type="NCBI Taxonomy" id="34485"/>
    <lineage>
        <taxon>Eukaryota</taxon>
        <taxon>Fungi</taxon>
        <taxon>Fungi incertae sedis</taxon>
        <taxon>Zoopagomycota</taxon>
        <taxon>Entomophthoromycotina</taxon>
        <taxon>Entomophthoromycetes</taxon>
        <taxon>Entomophthorales</taxon>
        <taxon>Entomophthoraceae</taxon>
        <taxon>Entomophthora</taxon>
    </lineage>
</organism>
<gene>
    <name evidence="1" type="ORF">DSO57_1010941</name>
</gene>